<evidence type="ECO:0000256" key="5">
    <source>
        <dbReference type="ARBA" id="ARBA00023002"/>
    </source>
</evidence>
<evidence type="ECO:0000256" key="2">
    <source>
        <dbReference type="ARBA" id="ARBA00022559"/>
    </source>
</evidence>
<dbReference type="PANTHER" id="PTHR30555">
    <property type="entry name" value="HYDROPEROXIDASE I, BIFUNCTIONAL CATALASE-PEROXIDASE"/>
    <property type="match status" value="1"/>
</dbReference>
<dbReference type="PRINTS" id="PR00458">
    <property type="entry name" value="PEROXIDASE"/>
</dbReference>
<dbReference type="Pfam" id="PF00141">
    <property type="entry name" value="peroxidase"/>
    <property type="match status" value="2"/>
</dbReference>
<dbReference type="SUPFAM" id="SSF48113">
    <property type="entry name" value="Heme-dependent peroxidases"/>
    <property type="match status" value="1"/>
</dbReference>
<dbReference type="Gene3D" id="1.10.520.10">
    <property type="match status" value="1"/>
</dbReference>
<keyword evidence="11" id="KW-0732">Signal</keyword>
<proteinExistence type="inferred from homology"/>
<dbReference type="PROSITE" id="PS00436">
    <property type="entry name" value="PEROXIDASE_2"/>
    <property type="match status" value="1"/>
</dbReference>
<dbReference type="InterPro" id="IPR002207">
    <property type="entry name" value="Peroxidase_I"/>
</dbReference>
<keyword evidence="14" id="KW-1185">Reference proteome</keyword>
<dbReference type="InterPro" id="IPR000763">
    <property type="entry name" value="Catalase_peroxidase"/>
</dbReference>
<comment type="caution">
    <text evidence="13">The sequence shown here is derived from an EMBL/GenBank/DDBJ whole genome shotgun (WGS) entry which is preliminary data.</text>
</comment>
<organism evidence="13 14">
    <name type="scientific">Durusdinium trenchii</name>
    <dbReference type="NCBI Taxonomy" id="1381693"/>
    <lineage>
        <taxon>Eukaryota</taxon>
        <taxon>Sar</taxon>
        <taxon>Alveolata</taxon>
        <taxon>Dinophyceae</taxon>
        <taxon>Suessiales</taxon>
        <taxon>Symbiodiniaceae</taxon>
        <taxon>Durusdinium</taxon>
    </lineage>
</organism>
<dbReference type="InterPro" id="IPR010255">
    <property type="entry name" value="Haem_peroxidase_sf"/>
</dbReference>
<keyword evidence="3" id="KW-0349">Heme</keyword>
<name>A0ABP0H539_9DINO</name>
<evidence type="ECO:0000313" key="13">
    <source>
        <dbReference type="EMBL" id="CAK8985333.1"/>
    </source>
</evidence>
<comment type="catalytic activity">
    <reaction evidence="8">
        <text>2 H2O2 = O2 + 2 H2O</text>
        <dbReference type="Rhea" id="RHEA:20309"/>
        <dbReference type="ChEBI" id="CHEBI:15377"/>
        <dbReference type="ChEBI" id="CHEBI:15379"/>
        <dbReference type="ChEBI" id="CHEBI:16240"/>
        <dbReference type="EC" id="1.11.1.21"/>
    </reaction>
</comment>
<evidence type="ECO:0000259" key="12">
    <source>
        <dbReference type="Pfam" id="PF00141"/>
    </source>
</evidence>
<dbReference type="InterPro" id="IPR019793">
    <property type="entry name" value="Peroxidases_heam-ligand_BS"/>
</dbReference>
<evidence type="ECO:0000256" key="7">
    <source>
        <dbReference type="ARBA" id="ARBA00023324"/>
    </source>
</evidence>
<evidence type="ECO:0000313" key="14">
    <source>
        <dbReference type="Proteomes" id="UP001642484"/>
    </source>
</evidence>
<reference evidence="13 14" key="1">
    <citation type="submission" date="2024-02" db="EMBL/GenBank/DDBJ databases">
        <authorList>
            <person name="Chen Y."/>
            <person name="Shah S."/>
            <person name="Dougan E. K."/>
            <person name="Thang M."/>
            <person name="Chan C."/>
        </authorList>
    </citation>
    <scope>NUCLEOTIDE SEQUENCE [LARGE SCALE GENOMIC DNA]</scope>
</reference>
<dbReference type="PANTHER" id="PTHR30555:SF0">
    <property type="entry name" value="CATALASE-PEROXIDASE"/>
    <property type="match status" value="1"/>
</dbReference>
<gene>
    <name evidence="13" type="ORF">CCMP2556_LOCUS90</name>
</gene>
<protein>
    <recommendedName>
        <fullName evidence="12">Plant heme peroxidase family profile domain-containing protein</fullName>
    </recommendedName>
</protein>
<evidence type="ECO:0000256" key="8">
    <source>
        <dbReference type="ARBA" id="ARBA00049145"/>
    </source>
</evidence>
<dbReference type="PRINTS" id="PR00459">
    <property type="entry name" value="ASPEROXIDASE"/>
</dbReference>
<dbReference type="Gene3D" id="1.10.420.10">
    <property type="entry name" value="Peroxidase, domain 2"/>
    <property type="match status" value="1"/>
</dbReference>
<feature type="signal peptide" evidence="11">
    <location>
        <begin position="1"/>
        <end position="16"/>
    </location>
</feature>
<keyword evidence="7" id="KW-0376">Hydrogen peroxide</keyword>
<feature type="chain" id="PRO_5046885309" description="Plant heme peroxidase family profile domain-containing protein" evidence="11">
    <location>
        <begin position="17"/>
        <end position="498"/>
    </location>
</feature>
<dbReference type="PROSITE" id="PS00435">
    <property type="entry name" value="PEROXIDASE_1"/>
    <property type="match status" value="1"/>
</dbReference>
<feature type="region of interest" description="Disordered" evidence="10">
    <location>
        <begin position="315"/>
        <end position="335"/>
    </location>
</feature>
<evidence type="ECO:0000256" key="1">
    <source>
        <dbReference type="ARBA" id="ARBA00001970"/>
    </source>
</evidence>
<dbReference type="InterPro" id="IPR019794">
    <property type="entry name" value="Peroxidases_AS"/>
</dbReference>
<dbReference type="InterPro" id="IPR002016">
    <property type="entry name" value="Haem_peroxidase"/>
</dbReference>
<keyword evidence="2" id="KW-0575">Peroxidase</keyword>
<feature type="domain" description="Plant heme peroxidase family profile" evidence="12">
    <location>
        <begin position="325"/>
        <end position="369"/>
    </location>
</feature>
<dbReference type="EMBL" id="CAXAMN010000001">
    <property type="protein sequence ID" value="CAK8985333.1"/>
    <property type="molecule type" value="Genomic_DNA"/>
</dbReference>
<comment type="cofactor">
    <cofactor evidence="1">
        <name>heme b</name>
        <dbReference type="ChEBI" id="CHEBI:60344"/>
    </cofactor>
</comment>
<keyword evidence="6" id="KW-0408">Iron</keyword>
<sequence>MARALLLALMLRGSLASPCPGMLFEGRWVDWFGEEWFGCGSELGGFELRRHRLQRAPPQNYYVVPELPVYDKSLKELDLKAVVADMQKLFLDSQECWPADWGHYGPFFVRLAWHCSGTWRITDGRGGCAGGRQRFEPERSWADNTNLDKARALLWPIKSKFGAGLSWGDLFTLAGTAAIKMMGGPITEYCAGRIDSPDGTESLDLGPSEEQRKYAPCAINGTCQRPLGSTTVGLIYLNPEGGHRHASRRQGRRRERSVLDFHGKWPCHQAAGVLGERSMTSRLLHLTLLRLTMGTGILSLNRHLNLGGAAFDERSHTAATPDSDGHYDVDPDPAKSAKDIRDAFGRMGMNDSQTVALIGGGHTFGKSHGACPEGPGPAPNQATGPGGWRRRVMLGDVGCGNDHPAMLLVSSCFLFLSICQVLVMKMVRKTRLRPVHRSSFFRMLGDCLVFFLSDSSCYLSALRRRETLESQLQDSVRLVCKGPEHGSKEEAAHQTARP</sequence>
<feature type="domain" description="Plant heme peroxidase family profile" evidence="12">
    <location>
        <begin position="98"/>
        <end position="201"/>
    </location>
</feature>
<evidence type="ECO:0000256" key="9">
    <source>
        <dbReference type="RuleBase" id="RU004241"/>
    </source>
</evidence>
<keyword evidence="5" id="KW-0560">Oxidoreductase</keyword>
<evidence type="ECO:0000256" key="11">
    <source>
        <dbReference type="SAM" id="SignalP"/>
    </source>
</evidence>
<comment type="similarity">
    <text evidence="9">Belongs to the peroxidase family.</text>
</comment>
<dbReference type="Proteomes" id="UP001642484">
    <property type="component" value="Unassembled WGS sequence"/>
</dbReference>
<evidence type="ECO:0000256" key="10">
    <source>
        <dbReference type="SAM" id="MobiDB-lite"/>
    </source>
</evidence>
<evidence type="ECO:0000256" key="6">
    <source>
        <dbReference type="ARBA" id="ARBA00023004"/>
    </source>
</evidence>
<evidence type="ECO:0000256" key="3">
    <source>
        <dbReference type="ARBA" id="ARBA00022617"/>
    </source>
</evidence>
<keyword evidence="4" id="KW-0479">Metal-binding</keyword>
<accession>A0ABP0H539</accession>
<evidence type="ECO:0000256" key="4">
    <source>
        <dbReference type="ARBA" id="ARBA00022723"/>
    </source>
</evidence>
<feature type="compositionally biased region" description="Basic and acidic residues" evidence="10">
    <location>
        <begin position="323"/>
        <end position="335"/>
    </location>
</feature>